<dbReference type="PANTHER" id="PTHR11017">
    <property type="entry name" value="LEUCINE-RICH REPEAT-CONTAINING PROTEIN"/>
    <property type="match status" value="1"/>
</dbReference>
<dbReference type="GO" id="GO:0006952">
    <property type="term" value="P:defense response"/>
    <property type="evidence" value="ECO:0007669"/>
    <property type="project" value="InterPro"/>
</dbReference>
<accession>A0AA35VWD5</accession>
<feature type="domain" description="NB-ARC" evidence="1">
    <location>
        <begin position="60"/>
        <end position="210"/>
    </location>
</feature>
<proteinExistence type="predicted"/>
<keyword evidence="3" id="KW-1185">Reference proteome</keyword>
<name>A0AA35VWD5_LACSI</name>
<dbReference type="InterPro" id="IPR044974">
    <property type="entry name" value="Disease_R_plants"/>
</dbReference>
<dbReference type="PANTHER" id="PTHR11017:SF313">
    <property type="entry name" value="TIR DOMAIN, P-LOOP CONTAINING NUCLEOSIDE TRIPHOSPHATE HYDROLASE"/>
    <property type="match status" value="1"/>
</dbReference>
<organism evidence="2 3">
    <name type="scientific">Lactuca saligna</name>
    <name type="common">Willowleaf lettuce</name>
    <dbReference type="NCBI Taxonomy" id="75948"/>
    <lineage>
        <taxon>Eukaryota</taxon>
        <taxon>Viridiplantae</taxon>
        <taxon>Streptophyta</taxon>
        <taxon>Embryophyta</taxon>
        <taxon>Tracheophyta</taxon>
        <taxon>Spermatophyta</taxon>
        <taxon>Magnoliopsida</taxon>
        <taxon>eudicotyledons</taxon>
        <taxon>Gunneridae</taxon>
        <taxon>Pentapetalae</taxon>
        <taxon>asterids</taxon>
        <taxon>campanulids</taxon>
        <taxon>Asterales</taxon>
        <taxon>Asteraceae</taxon>
        <taxon>Cichorioideae</taxon>
        <taxon>Cichorieae</taxon>
        <taxon>Lactucinae</taxon>
        <taxon>Lactuca</taxon>
    </lineage>
</organism>
<dbReference type="EMBL" id="OX465077">
    <property type="protein sequence ID" value="CAI9269592.1"/>
    <property type="molecule type" value="Genomic_DNA"/>
</dbReference>
<sequence length="321" mass="36499">MDRWNKTLIEVADLKGMHANGRIEVELIDKIVNDIFRKLRKPSRIPLPQLIGTENSSKFVTSWLKDASSHTTNLLTILGLGGMGKTSLAKYVYALHFHKFNTSSFIENITGRCDEKFNGILDVQKQFYDDILKQSSVQVHDVSTYTSMIENAVAHKRVFLVLDDIGSLDQIDALLGSKGFHPRTKIMIRTKNAWLTKSCALFKKNIKPKYVEHNLEGLSMIGSKKMLCYHAFMCNHPKGTENVLGLTLDMRMLVKEKLHGSLELKTDALSKMDRLMLLQLNYVQIIGSYKNFPEEIKMVVYAWVPFELYTIGLTNGEFGCS</sequence>
<evidence type="ECO:0000259" key="1">
    <source>
        <dbReference type="Pfam" id="PF00931"/>
    </source>
</evidence>
<dbReference type="InterPro" id="IPR002182">
    <property type="entry name" value="NB-ARC"/>
</dbReference>
<protein>
    <recommendedName>
        <fullName evidence="1">NB-ARC domain-containing protein</fullName>
    </recommendedName>
</protein>
<gene>
    <name evidence="2" type="ORF">LSALG_LOCUS9959</name>
</gene>
<dbReference type="Proteomes" id="UP001177003">
    <property type="component" value="Chromosome 1"/>
</dbReference>
<evidence type="ECO:0000313" key="2">
    <source>
        <dbReference type="EMBL" id="CAI9269592.1"/>
    </source>
</evidence>
<dbReference type="GO" id="GO:0043531">
    <property type="term" value="F:ADP binding"/>
    <property type="evidence" value="ECO:0007669"/>
    <property type="project" value="InterPro"/>
</dbReference>
<evidence type="ECO:0000313" key="3">
    <source>
        <dbReference type="Proteomes" id="UP001177003"/>
    </source>
</evidence>
<dbReference type="Pfam" id="PF00931">
    <property type="entry name" value="NB-ARC"/>
    <property type="match status" value="1"/>
</dbReference>
<dbReference type="SUPFAM" id="SSF52540">
    <property type="entry name" value="P-loop containing nucleoside triphosphate hydrolases"/>
    <property type="match status" value="1"/>
</dbReference>
<dbReference type="PRINTS" id="PR00364">
    <property type="entry name" value="DISEASERSIST"/>
</dbReference>
<dbReference type="Gene3D" id="3.40.50.300">
    <property type="entry name" value="P-loop containing nucleotide triphosphate hydrolases"/>
    <property type="match status" value="1"/>
</dbReference>
<dbReference type="AlphaFoldDB" id="A0AA35VWD5"/>
<dbReference type="InterPro" id="IPR027417">
    <property type="entry name" value="P-loop_NTPase"/>
</dbReference>
<reference evidence="2" key="1">
    <citation type="submission" date="2023-04" db="EMBL/GenBank/DDBJ databases">
        <authorList>
            <person name="Vijverberg K."/>
            <person name="Xiong W."/>
            <person name="Schranz E."/>
        </authorList>
    </citation>
    <scope>NUCLEOTIDE SEQUENCE</scope>
</reference>